<protein>
    <recommendedName>
        <fullName evidence="4">RING-type E3 ubiquitin transferase</fullName>
        <ecNumber evidence="4">2.3.2.27</ecNumber>
    </recommendedName>
</protein>
<keyword evidence="9 15" id="KW-0863">Zinc-finger</keyword>
<dbReference type="EC" id="2.3.2.27" evidence="4"/>
<keyword evidence="5" id="KW-0808">Transferase</keyword>
<evidence type="ECO:0000256" key="3">
    <source>
        <dbReference type="ARBA" id="ARBA00004906"/>
    </source>
</evidence>
<evidence type="ECO:0000256" key="2">
    <source>
        <dbReference type="ARBA" id="ARBA00004167"/>
    </source>
</evidence>
<dbReference type="InterPro" id="IPR046948">
    <property type="entry name" value="ATL20-22-like"/>
</dbReference>
<evidence type="ECO:0000256" key="9">
    <source>
        <dbReference type="ARBA" id="ARBA00022771"/>
    </source>
</evidence>
<evidence type="ECO:0000256" key="13">
    <source>
        <dbReference type="ARBA" id="ARBA00023136"/>
    </source>
</evidence>
<dbReference type="GO" id="GO:0061630">
    <property type="term" value="F:ubiquitin protein ligase activity"/>
    <property type="evidence" value="ECO:0007669"/>
    <property type="project" value="UniProtKB-EC"/>
</dbReference>
<dbReference type="AlphaFoldDB" id="A0AAW1GNF4"/>
<comment type="pathway">
    <text evidence="3">Protein modification; protein ubiquitination.</text>
</comment>
<evidence type="ECO:0000256" key="7">
    <source>
        <dbReference type="ARBA" id="ARBA00022723"/>
    </source>
</evidence>
<dbReference type="Pfam" id="PF13947">
    <property type="entry name" value="GUB_WAK_bind"/>
    <property type="match status" value="1"/>
</dbReference>
<dbReference type="PANTHER" id="PTHR46279:SF10">
    <property type="entry name" value="RING-TYPE E3 UBIQUITIN TRANSFERASE"/>
    <property type="match status" value="1"/>
</dbReference>
<dbReference type="GO" id="GO:0030247">
    <property type="term" value="F:polysaccharide binding"/>
    <property type="evidence" value="ECO:0007669"/>
    <property type="project" value="InterPro"/>
</dbReference>
<evidence type="ECO:0000256" key="12">
    <source>
        <dbReference type="ARBA" id="ARBA00022989"/>
    </source>
</evidence>
<keyword evidence="6" id="KW-0812">Transmembrane</keyword>
<keyword evidence="13" id="KW-0472">Membrane</keyword>
<evidence type="ECO:0000256" key="14">
    <source>
        <dbReference type="ARBA" id="ARBA00024209"/>
    </source>
</evidence>
<evidence type="ECO:0000256" key="1">
    <source>
        <dbReference type="ARBA" id="ARBA00000900"/>
    </source>
</evidence>
<name>A0AAW1GNF4_SAPOF</name>
<dbReference type="PANTHER" id="PTHR46279">
    <property type="entry name" value="RING/U-BOX SUPERFAMILY PROTEIN"/>
    <property type="match status" value="1"/>
</dbReference>
<feature type="domain" description="RING-type" evidence="17">
    <location>
        <begin position="206"/>
        <end position="248"/>
    </location>
</feature>
<evidence type="ECO:0000313" key="18">
    <source>
        <dbReference type="EMBL" id="KAK9665261.1"/>
    </source>
</evidence>
<dbReference type="SUPFAM" id="SSF57850">
    <property type="entry name" value="RING/U-box"/>
    <property type="match status" value="1"/>
</dbReference>
<comment type="similarity">
    <text evidence="14">Belongs to the RING-type zinc finger family. ATL subfamily.</text>
</comment>
<dbReference type="EMBL" id="JBDFQZ010000014">
    <property type="protein sequence ID" value="KAK9665261.1"/>
    <property type="molecule type" value="Genomic_DNA"/>
</dbReference>
<comment type="catalytic activity">
    <reaction evidence="1">
        <text>S-ubiquitinyl-[E2 ubiquitin-conjugating enzyme]-L-cysteine + [acceptor protein]-L-lysine = [E2 ubiquitin-conjugating enzyme]-L-cysteine + N(6)-ubiquitinyl-[acceptor protein]-L-lysine.</text>
        <dbReference type="EC" id="2.3.2.27"/>
    </reaction>
</comment>
<organism evidence="18 19">
    <name type="scientific">Saponaria officinalis</name>
    <name type="common">Common soapwort</name>
    <name type="synonym">Lychnis saponaria</name>
    <dbReference type="NCBI Taxonomy" id="3572"/>
    <lineage>
        <taxon>Eukaryota</taxon>
        <taxon>Viridiplantae</taxon>
        <taxon>Streptophyta</taxon>
        <taxon>Embryophyta</taxon>
        <taxon>Tracheophyta</taxon>
        <taxon>Spermatophyta</taxon>
        <taxon>Magnoliopsida</taxon>
        <taxon>eudicotyledons</taxon>
        <taxon>Gunneridae</taxon>
        <taxon>Pentapetalae</taxon>
        <taxon>Caryophyllales</taxon>
        <taxon>Caryophyllaceae</taxon>
        <taxon>Caryophylleae</taxon>
        <taxon>Saponaria</taxon>
    </lineage>
</organism>
<dbReference type="InterPro" id="IPR013083">
    <property type="entry name" value="Znf_RING/FYVE/PHD"/>
</dbReference>
<reference evidence="18" key="1">
    <citation type="submission" date="2024-03" db="EMBL/GenBank/DDBJ databases">
        <title>WGS assembly of Saponaria officinalis var. Norfolk2.</title>
        <authorList>
            <person name="Jenkins J."/>
            <person name="Shu S."/>
            <person name="Grimwood J."/>
            <person name="Barry K."/>
            <person name="Goodstein D."/>
            <person name="Schmutz J."/>
            <person name="Leebens-Mack J."/>
            <person name="Osbourn A."/>
        </authorList>
    </citation>
    <scope>NUCLEOTIDE SEQUENCE [LARGE SCALE GENOMIC DNA]</scope>
    <source>
        <strain evidence="18">JIC</strain>
    </source>
</reference>
<evidence type="ECO:0000256" key="16">
    <source>
        <dbReference type="SAM" id="SignalP"/>
    </source>
</evidence>
<evidence type="ECO:0000256" key="10">
    <source>
        <dbReference type="ARBA" id="ARBA00022786"/>
    </source>
</evidence>
<dbReference type="Pfam" id="PF13639">
    <property type="entry name" value="zf-RING_2"/>
    <property type="match status" value="1"/>
</dbReference>
<evidence type="ECO:0000256" key="4">
    <source>
        <dbReference type="ARBA" id="ARBA00012483"/>
    </source>
</evidence>
<keyword evidence="12" id="KW-1133">Transmembrane helix</keyword>
<dbReference type="InterPro" id="IPR025287">
    <property type="entry name" value="WAK_GUB"/>
</dbReference>
<keyword evidence="11" id="KW-0862">Zinc</keyword>
<dbReference type="InterPro" id="IPR001841">
    <property type="entry name" value="Znf_RING"/>
</dbReference>
<comment type="caution">
    <text evidence="18">The sequence shown here is derived from an EMBL/GenBank/DDBJ whole genome shotgun (WGS) entry which is preliminary data.</text>
</comment>
<feature type="chain" id="PRO_5043430110" description="RING-type E3 ubiquitin transferase" evidence="16">
    <location>
        <begin position="25"/>
        <end position="260"/>
    </location>
</feature>
<gene>
    <name evidence="18" type="ORF">RND81_14G101000</name>
</gene>
<keyword evidence="19" id="KW-1185">Reference proteome</keyword>
<evidence type="ECO:0000256" key="5">
    <source>
        <dbReference type="ARBA" id="ARBA00022679"/>
    </source>
</evidence>
<accession>A0AAW1GNF4</accession>
<keyword evidence="7" id="KW-0479">Metal-binding</keyword>
<evidence type="ECO:0000259" key="17">
    <source>
        <dbReference type="PROSITE" id="PS50089"/>
    </source>
</evidence>
<evidence type="ECO:0000313" key="19">
    <source>
        <dbReference type="Proteomes" id="UP001443914"/>
    </source>
</evidence>
<evidence type="ECO:0000256" key="6">
    <source>
        <dbReference type="ARBA" id="ARBA00022692"/>
    </source>
</evidence>
<keyword evidence="8 16" id="KW-0732">Signal</keyword>
<evidence type="ECO:0000256" key="11">
    <source>
        <dbReference type="ARBA" id="ARBA00022833"/>
    </source>
</evidence>
<dbReference type="SMART" id="SM00184">
    <property type="entry name" value="RING"/>
    <property type="match status" value="1"/>
</dbReference>
<dbReference type="PROSITE" id="PS50089">
    <property type="entry name" value="ZF_RING_2"/>
    <property type="match status" value="1"/>
</dbReference>
<evidence type="ECO:0000256" key="8">
    <source>
        <dbReference type="ARBA" id="ARBA00022729"/>
    </source>
</evidence>
<evidence type="ECO:0000256" key="15">
    <source>
        <dbReference type="PROSITE-ProRule" id="PRU00175"/>
    </source>
</evidence>
<dbReference type="Gene3D" id="3.30.40.10">
    <property type="entry name" value="Zinc/RING finger domain, C3HC4 (zinc finger)"/>
    <property type="match status" value="1"/>
</dbReference>
<dbReference type="GO" id="GO:0016020">
    <property type="term" value="C:membrane"/>
    <property type="evidence" value="ECO:0007669"/>
    <property type="project" value="UniProtKB-SubCell"/>
</dbReference>
<sequence length="260" mass="28976">MKKFNRLIISTIFLSCYILNSINGNSCDPNNCRKGVNRTAFYTEVSVEYPFRLKDQKNTSCGVPGFDLYCDKTLGTLIQLPNNLVFRVDYIYYYCHSVNILKVPKSYYSSYSGNWLSAISAIDLTWTGFPTSPPPPPRNYLNSGYYSPSIGTAQATSTTTTTNADTTSAVVVVGGLDQVTIDSYPVVVLGETGSLVSQLISDDDTCSICLSDYEPRDTLKLLPECLHRFHKDCINQWLRSKGVCPICRTSPPITSRQQFL</sequence>
<feature type="signal peptide" evidence="16">
    <location>
        <begin position="1"/>
        <end position="24"/>
    </location>
</feature>
<proteinExistence type="inferred from homology"/>
<dbReference type="GO" id="GO:0008270">
    <property type="term" value="F:zinc ion binding"/>
    <property type="evidence" value="ECO:0007669"/>
    <property type="project" value="UniProtKB-KW"/>
</dbReference>
<comment type="subcellular location">
    <subcellularLocation>
        <location evidence="2">Membrane</location>
        <topology evidence="2">Single-pass membrane protein</topology>
    </subcellularLocation>
</comment>
<keyword evidence="10" id="KW-0833">Ubl conjugation pathway</keyword>
<dbReference type="Proteomes" id="UP001443914">
    <property type="component" value="Unassembled WGS sequence"/>
</dbReference>